<name>A0A504Y184_LEIDO</name>
<reference evidence="3" key="3">
    <citation type="submission" date="2019-02" db="EMBL/GenBank/DDBJ databases">
        <title>FDA dAtabase for Regulatory Grade micrObial Sequences (FDA-ARGOS): Supporting development and validation of Infectious Disease Dx tests.</title>
        <authorList>
            <person name="Duncan R."/>
            <person name="Fisher C."/>
            <person name="Tallon L.J."/>
            <person name="Sadzewicz L."/>
            <person name="Sengamalay N."/>
            <person name="Ott S."/>
            <person name="Godinez A."/>
            <person name="Nagaraj S."/>
            <person name="Nadendla S."/>
            <person name="Sichtig H."/>
        </authorList>
    </citation>
    <scope>NUCLEOTIDE SEQUENCE</scope>
    <source>
        <strain evidence="4">FDAARGOS_360</strain>
        <strain evidence="3">FDAARGOS_361</strain>
    </source>
</reference>
<accession>A0A504Y184</accession>
<evidence type="ECO:0000313" key="5">
    <source>
        <dbReference type="Proteomes" id="UP000318447"/>
    </source>
</evidence>
<dbReference type="SUPFAM" id="SSF47473">
    <property type="entry name" value="EF-hand"/>
    <property type="match status" value="1"/>
</dbReference>
<gene>
    <name evidence="4" type="ORF">CGC20_11080</name>
    <name evidence="3" type="ORF">CGC21_38250</name>
</gene>
<feature type="region of interest" description="Disordered" evidence="1">
    <location>
        <begin position="1"/>
        <end position="30"/>
    </location>
</feature>
<evidence type="ECO:0000313" key="4">
    <source>
        <dbReference type="EMBL" id="TPP55622.1"/>
    </source>
</evidence>
<evidence type="ECO:0000313" key="3">
    <source>
        <dbReference type="EMBL" id="TPP53799.1"/>
    </source>
</evidence>
<proteinExistence type="predicted"/>
<dbReference type="VEuPathDB" id="TriTrypDB:LdCL_330012400"/>
<organism evidence="3 5">
    <name type="scientific">Leishmania donovani</name>
    <dbReference type="NCBI Taxonomy" id="5661"/>
    <lineage>
        <taxon>Eukaryota</taxon>
        <taxon>Discoba</taxon>
        <taxon>Euglenozoa</taxon>
        <taxon>Kinetoplastea</taxon>
        <taxon>Metakinetoplastina</taxon>
        <taxon>Trypanosomatida</taxon>
        <taxon>Trypanosomatidae</taxon>
        <taxon>Leishmaniinae</taxon>
        <taxon>Leishmania</taxon>
    </lineage>
</organism>
<evidence type="ECO:0000259" key="2">
    <source>
        <dbReference type="PROSITE" id="PS50222"/>
    </source>
</evidence>
<dbReference type="InterPro" id="IPR011992">
    <property type="entry name" value="EF-hand-dom_pair"/>
</dbReference>
<dbReference type="VEuPathDB" id="TriTrypDB:LDHU3_33.0980"/>
<evidence type="ECO:0000313" key="6">
    <source>
        <dbReference type="Proteomes" id="UP000318821"/>
    </source>
</evidence>
<sequence length="278" mass="29683">MSVSAKAQGSVKGSKGHSSTTGGPSKNNRNHFTAADAAAAALPDPIAYLGGKQRSANRRAKCHKQFEEIARAICAMNSSTLPVTEAAGSSSRCASVASPSPSSNLTTEQLFPTLQVGYLARALGLNVSNQQAASIVELVEDDGPSTGFVDRRKLGHVLVDAMMTGTLGGPTLHAFAAENFAATTPASDDGPVRLSAERLVNFVPSVCVREEEVTLLRAFEALDKEQKGYLEEVELRAAMMEGDECFSSEEVDNMWMAMLDPETNRAHYRDFAEILARD</sequence>
<feature type="compositionally biased region" description="Low complexity" evidence="1">
    <location>
        <begin position="9"/>
        <end position="26"/>
    </location>
</feature>
<dbReference type="InterPro" id="IPR002048">
    <property type="entry name" value="EF_hand_dom"/>
</dbReference>
<dbReference type="PANTHER" id="PTHR46763">
    <property type="entry name" value="DYNEIN REGULATORY COMPLEX PROTEIN 8"/>
    <property type="match status" value="1"/>
</dbReference>
<dbReference type="GO" id="GO:0005509">
    <property type="term" value="F:calcium ion binding"/>
    <property type="evidence" value="ECO:0007669"/>
    <property type="project" value="InterPro"/>
</dbReference>
<dbReference type="Proteomes" id="UP000318447">
    <property type="component" value="Unassembled WGS sequence"/>
</dbReference>
<reference evidence="6" key="2">
    <citation type="submission" date="2019-02" db="EMBL/GenBank/DDBJ databases">
        <title>FDA dAtabase for Regulatory Grade micrObial Sequences (FDA-ARGOS): Supporting development and validation of Infectious Disease Dx tests.</title>
        <authorList>
            <person name="Duncan R."/>
            <person name="Fisher C."/>
            <person name="Tallon L."/>
            <person name="Sadzewicz L."/>
            <person name="Sengamalay N."/>
            <person name="Ott S."/>
            <person name="Godinez A."/>
            <person name="Nagaraj S."/>
            <person name="Vavikolanu K."/>
            <person name="Vyas G."/>
            <person name="Nadendla S."/>
            <person name="Aluvathingal J."/>
            <person name="Sichtig H."/>
        </authorList>
    </citation>
    <scope>NUCLEOTIDE SEQUENCE [LARGE SCALE GENOMIC DNA]</scope>
    <source>
        <strain evidence="6">FDAARGOS_360</strain>
    </source>
</reference>
<dbReference type="EMBL" id="RHLC01000007">
    <property type="protein sequence ID" value="TPP53799.1"/>
    <property type="molecule type" value="Genomic_DNA"/>
</dbReference>
<dbReference type="EMBL" id="RHLD01000006">
    <property type="protein sequence ID" value="TPP55622.1"/>
    <property type="molecule type" value="Genomic_DNA"/>
</dbReference>
<feature type="domain" description="EF-hand" evidence="2">
    <location>
        <begin position="210"/>
        <end position="245"/>
    </location>
</feature>
<dbReference type="VEuPathDB" id="TriTrypDB:LdBPK_330690.1"/>
<dbReference type="PANTHER" id="PTHR46763:SF1">
    <property type="entry name" value="DYNEIN REGULATORY COMPLEX PROTEIN 8"/>
    <property type="match status" value="1"/>
</dbReference>
<reference evidence="5" key="1">
    <citation type="submission" date="2019-02" db="EMBL/GenBank/DDBJ databases">
        <title>FDA dAtabase for Regulatory Grade micrObial Sequences (FDA-ARGOS): Supporting development and validation of Infectious Disease Dx tests.</title>
        <authorList>
            <person name="Duncan R."/>
            <person name="Fisher C."/>
            <person name="Tallon L."/>
            <person name="Sadzewicz L."/>
            <person name="Sengamalay N."/>
            <person name="Ott S."/>
            <person name="Godinez A."/>
            <person name="Nagaraj S."/>
            <person name="Vavikolanu K."/>
            <person name="Nadendla S."/>
            <person name="Aluvathingal J."/>
            <person name="Sichtig H."/>
        </authorList>
    </citation>
    <scope>NUCLEOTIDE SEQUENCE [LARGE SCALE GENOMIC DNA]</scope>
    <source>
        <strain evidence="5">FDAARGOS_361</strain>
    </source>
</reference>
<dbReference type="Gene3D" id="1.10.238.10">
    <property type="entry name" value="EF-hand"/>
    <property type="match status" value="1"/>
</dbReference>
<comment type="caution">
    <text evidence="3">The sequence shown here is derived from an EMBL/GenBank/DDBJ whole genome shotgun (WGS) entry which is preliminary data.</text>
</comment>
<evidence type="ECO:0000256" key="1">
    <source>
        <dbReference type="SAM" id="MobiDB-lite"/>
    </source>
</evidence>
<dbReference type="Proteomes" id="UP000318821">
    <property type="component" value="Unassembled WGS sequence"/>
</dbReference>
<protein>
    <recommendedName>
        <fullName evidence="2">EF-hand domain-containing protein</fullName>
    </recommendedName>
</protein>
<dbReference type="PROSITE" id="PS50222">
    <property type="entry name" value="EF_HAND_2"/>
    <property type="match status" value="1"/>
</dbReference>
<dbReference type="AlphaFoldDB" id="A0A504Y184"/>